<name>A0ABN0D2G3_9FIRM</name>
<keyword evidence="2" id="KW-1185">Reference proteome</keyword>
<comment type="caution">
    <text evidence="1">The sequence shown here is derived from an EMBL/GenBank/DDBJ whole genome shotgun (WGS) entry which is preliminary data.</text>
</comment>
<accession>A0ABN0D2G3</accession>
<dbReference type="EMBL" id="AFIJ01000021">
    <property type="protein sequence ID" value="EGL40838.1"/>
    <property type="molecule type" value="Genomic_DNA"/>
</dbReference>
<protein>
    <submittedName>
        <fullName evidence="1">Uncharacterized protein</fullName>
    </submittedName>
</protein>
<evidence type="ECO:0000313" key="1">
    <source>
        <dbReference type="EMBL" id="EGL40838.1"/>
    </source>
</evidence>
<gene>
    <name evidence="1" type="ORF">HMPREF1039_1617</name>
</gene>
<feature type="non-terminal residue" evidence="1">
    <location>
        <position position="602"/>
    </location>
</feature>
<organism evidence="1 2">
    <name type="scientific">Megasphaera lornae</name>
    <dbReference type="NCBI Taxonomy" id="1000568"/>
    <lineage>
        <taxon>Bacteria</taxon>
        <taxon>Bacillati</taxon>
        <taxon>Bacillota</taxon>
        <taxon>Negativicutes</taxon>
        <taxon>Veillonellales</taxon>
        <taxon>Veillonellaceae</taxon>
        <taxon>Megasphaera</taxon>
    </lineage>
</organism>
<sequence>MDGEGTVNNTDNTVTFDAETDKGLTVSRVGNTIKYGINVDSLANNITSNVVTNINNGKTAITNISTGFTVSDGNNKPVDMAMTKDKKPNLQFVSKDENTEVTAEKTDDGTKVTIGLSAAAQQGLANQDLNFAGKNGTGKVNLKTQTLSITGDADGIISTTATGQGLSMTVDKEKLASTVTNTINNNTNATAITNISAKFSVTDGKNTKAVNLGKGKNNNVKFVGEAGKIKVAVGGDNDAPTVTVTADADLGKNIDISGNTAITNINKTLKADKATVVAGDYVTVTTTPNAETGNTFTVKGPKITGEGSVSVSDIKEGGKKVGYKITGKNTTLAKGTSGLSVADGKLKLNVADTDNNTVTGEVDLKTLDLSGNTTINNLDTKIENITKTGGLLDKKADKDAGNIGDVERTAWATKLGTGKVEADNANLVTGKTVYDFVNPVKTQAETNKADIATLQKGFTLKDSGTGSTTVKAESTVTVTGDTYVKATVNDKGLTLGLNEDALNSQINTQITSNSTVTGKMDSWQLAAKSTDDGEKIDNTNNKAVFDVTEADKGLTVTRDKNTIKYGIDADKLASTVTNSINNTTNATAITNISAKFSVTDGA</sequence>
<dbReference type="Proteomes" id="UP000004018">
    <property type="component" value="Unassembled WGS sequence"/>
</dbReference>
<reference evidence="1 2" key="1">
    <citation type="submission" date="2011-04" db="EMBL/GenBank/DDBJ databases">
        <authorList>
            <person name="Harkins D.M."/>
            <person name="Madupu R."/>
            <person name="Durkin A.S."/>
            <person name="Torralba M."/>
            <person name="Methe B."/>
            <person name="Sutton G.G."/>
            <person name="Nelson K.E."/>
        </authorList>
    </citation>
    <scope>NUCLEOTIDE SEQUENCE [LARGE SCALE GENOMIC DNA]</scope>
    <source>
        <strain evidence="1 2">UPII 199-6</strain>
    </source>
</reference>
<proteinExistence type="predicted"/>
<evidence type="ECO:0000313" key="2">
    <source>
        <dbReference type="Proteomes" id="UP000004018"/>
    </source>
</evidence>